<name>A0ABV6SII9_AZOPA</name>
<evidence type="ECO:0000256" key="4">
    <source>
        <dbReference type="ARBA" id="ARBA00023163"/>
    </source>
</evidence>
<dbReference type="NCBIfam" id="TIGR02937">
    <property type="entry name" value="sigma70-ECF"/>
    <property type="match status" value="1"/>
</dbReference>
<dbReference type="InterPro" id="IPR039425">
    <property type="entry name" value="RNA_pol_sigma-70-like"/>
</dbReference>
<evidence type="ECO:0000256" key="2">
    <source>
        <dbReference type="ARBA" id="ARBA00023015"/>
    </source>
</evidence>
<gene>
    <name evidence="7" type="ORF">ACFFGX_06900</name>
</gene>
<dbReference type="InterPro" id="IPR036388">
    <property type="entry name" value="WH-like_DNA-bd_sf"/>
</dbReference>
<dbReference type="InterPro" id="IPR013325">
    <property type="entry name" value="RNA_pol_sigma_r2"/>
</dbReference>
<dbReference type="Gene3D" id="1.10.1740.10">
    <property type="match status" value="1"/>
</dbReference>
<feature type="domain" description="RNA polymerase sigma factor 70 region 4 type 2" evidence="6">
    <location>
        <begin position="109"/>
        <end position="161"/>
    </location>
</feature>
<feature type="domain" description="RNA polymerase sigma-70 region 2" evidence="5">
    <location>
        <begin position="8"/>
        <end position="78"/>
    </location>
</feature>
<dbReference type="RefSeq" id="WP_376944141.1">
    <property type="nucleotide sequence ID" value="NZ_CP171449.1"/>
</dbReference>
<dbReference type="SUPFAM" id="SSF88659">
    <property type="entry name" value="Sigma3 and sigma4 domains of RNA polymerase sigma factors"/>
    <property type="match status" value="1"/>
</dbReference>
<evidence type="ECO:0000313" key="7">
    <source>
        <dbReference type="EMBL" id="MFC0709333.1"/>
    </source>
</evidence>
<dbReference type="InterPro" id="IPR013324">
    <property type="entry name" value="RNA_pol_sigma_r3/r4-like"/>
</dbReference>
<keyword evidence="4" id="KW-0804">Transcription</keyword>
<accession>A0ABV6SII9</accession>
<evidence type="ECO:0000256" key="3">
    <source>
        <dbReference type="ARBA" id="ARBA00023082"/>
    </source>
</evidence>
<organism evidence="7 8">
    <name type="scientific">Azorhizophilus paspali</name>
    <name type="common">Azotobacter paspali</name>
    <dbReference type="NCBI Taxonomy" id="69963"/>
    <lineage>
        <taxon>Bacteria</taxon>
        <taxon>Pseudomonadati</taxon>
        <taxon>Pseudomonadota</taxon>
        <taxon>Gammaproteobacteria</taxon>
        <taxon>Pseudomonadales</taxon>
        <taxon>Pseudomonadaceae</taxon>
        <taxon>Azorhizophilus</taxon>
    </lineage>
</organism>
<proteinExistence type="inferred from homology"/>
<protein>
    <submittedName>
        <fullName evidence="7">RNA polymerase sigma factor</fullName>
    </submittedName>
</protein>
<dbReference type="PANTHER" id="PTHR43133:SF63">
    <property type="entry name" value="RNA POLYMERASE SIGMA FACTOR FECI-RELATED"/>
    <property type="match status" value="1"/>
</dbReference>
<comment type="similarity">
    <text evidence="1">Belongs to the sigma-70 factor family. ECF subfamily.</text>
</comment>
<dbReference type="Gene3D" id="1.10.10.10">
    <property type="entry name" value="Winged helix-like DNA-binding domain superfamily/Winged helix DNA-binding domain"/>
    <property type="match status" value="1"/>
</dbReference>
<dbReference type="Pfam" id="PF08281">
    <property type="entry name" value="Sigma70_r4_2"/>
    <property type="match status" value="1"/>
</dbReference>
<keyword evidence="3" id="KW-0731">Sigma factor</keyword>
<dbReference type="Proteomes" id="UP001589891">
    <property type="component" value="Unassembled WGS sequence"/>
</dbReference>
<evidence type="ECO:0000259" key="5">
    <source>
        <dbReference type="Pfam" id="PF04542"/>
    </source>
</evidence>
<dbReference type="InterPro" id="IPR014284">
    <property type="entry name" value="RNA_pol_sigma-70_dom"/>
</dbReference>
<dbReference type="EMBL" id="JBHLSS010000042">
    <property type="protein sequence ID" value="MFC0709333.1"/>
    <property type="molecule type" value="Genomic_DNA"/>
</dbReference>
<sequence>MADDLDRLFRLYHRELRQLAYRRLGDPETAADLAQDAFVRYAGLIRKQPRQAIANPQYFLWRILRNLIIDLRRGQARRGEQTSLEEAKSELYDQRPGPERLLELRQQLQLLHRAFEELPPACRDALLLNRVEGLSHAAIAERLGVSPSMVCKYIMRALRHCIRRLGLVDGAN</sequence>
<evidence type="ECO:0000313" key="8">
    <source>
        <dbReference type="Proteomes" id="UP001589891"/>
    </source>
</evidence>
<dbReference type="Pfam" id="PF04542">
    <property type="entry name" value="Sigma70_r2"/>
    <property type="match status" value="1"/>
</dbReference>
<comment type="caution">
    <text evidence="7">The sequence shown here is derived from an EMBL/GenBank/DDBJ whole genome shotgun (WGS) entry which is preliminary data.</text>
</comment>
<reference evidence="7 8" key="1">
    <citation type="submission" date="2024-09" db="EMBL/GenBank/DDBJ databases">
        <authorList>
            <person name="Sun Q."/>
            <person name="Mori K."/>
        </authorList>
    </citation>
    <scope>NUCLEOTIDE SEQUENCE [LARGE SCALE GENOMIC DNA]</scope>
    <source>
        <strain evidence="7 8">NCAIM B.01794</strain>
    </source>
</reference>
<evidence type="ECO:0000256" key="1">
    <source>
        <dbReference type="ARBA" id="ARBA00010641"/>
    </source>
</evidence>
<keyword evidence="2" id="KW-0805">Transcription regulation</keyword>
<keyword evidence="8" id="KW-1185">Reference proteome</keyword>
<dbReference type="InterPro" id="IPR007627">
    <property type="entry name" value="RNA_pol_sigma70_r2"/>
</dbReference>
<dbReference type="SUPFAM" id="SSF88946">
    <property type="entry name" value="Sigma2 domain of RNA polymerase sigma factors"/>
    <property type="match status" value="1"/>
</dbReference>
<evidence type="ECO:0000259" key="6">
    <source>
        <dbReference type="Pfam" id="PF08281"/>
    </source>
</evidence>
<dbReference type="PANTHER" id="PTHR43133">
    <property type="entry name" value="RNA POLYMERASE ECF-TYPE SIGMA FACTO"/>
    <property type="match status" value="1"/>
</dbReference>
<dbReference type="InterPro" id="IPR013249">
    <property type="entry name" value="RNA_pol_sigma70_r4_t2"/>
</dbReference>